<dbReference type="RefSeq" id="WP_068422364.1">
    <property type="nucleotide sequence ID" value="NZ_LVHI01000005.1"/>
</dbReference>
<dbReference type="SUPFAM" id="SSF53901">
    <property type="entry name" value="Thiolase-like"/>
    <property type="match status" value="2"/>
</dbReference>
<dbReference type="EMBL" id="LVHI01000005">
    <property type="protein sequence ID" value="OAK56203.1"/>
    <property type="molecule type" value="Genomic_DNA"/>
</dbReference>
<dbReference type="InterPro" id="IPR016039">
    <property type="entry name" value="Thiolase-like"/>
</dbReference>
<evidence type="ECO:0000259" key="2">
    <source>
        <dbReference type="Pfam" id="PF22691"/>
    </source>
</evidence>
<dbReference type="PANTHER" id="PTHR42870:SF1">
    <property type="entry name" value="NON-SPECIFIC LIPID-TRANSFER PROTEIN-LIKE 2"/>
    <property type="match status" value="1"/>
</dbReference>
<organism evidence="3 4">
    <name type="scientific">Rhodococcoides kyotonense</name>
    <dbReference type="NCBI Taxonomy" id="398843"/>
    <lineage>
        <taxon>Bacteria</taxon>
        <taxon>Bacillati</taxon>
        <taxon>Actinomycetota</taxon>
        <taxon>Actinomycetes</taxon>
        <taxon>Mycobacteriales</taxon>
        <taxon>Nocardiaceae</taxon>
        <taxon>Rhodococcoides</taxon>
    </lineage>
</organism>
<gene>
    <name evidence="3" type="ORF">A3K89_17125</name>
</gene>
<dbReference type="InterPro" id="IPR020616">
    <property type="entry name" value="Thiolase_N"/>
</dbReference>
<keyword evidence="4" id="KW-1185">Reference proteome</keyword>
<feature type="domain" description="Thiolase N-terminal" evidence="1">
    <location>
        <begin position="24"/>
        <end position="182"/>
    </location>
</feature>
<comment type="caution">
    <text evidence="3">The sequence shown here is derived from an EMBL/GenBank/DDBJ whole genome shotgun (WGS) entry which is preliminary data.</text>
</comment>
<evidence type="ECO:0000313" key="3">
    <source>
        <dbReference type="EMBL" id="OAK56203.1"/>
    </source>
</evidence>
<dbReference type="InterPro" id="IPR002155">
    <property type="entry name" value="Thiolase"/>
</dbReference>
<evidence type="ECO:0000313" key="4">
    <source>
        <dbReference type="Proteomes" id="UP000077519"/>
    </source>
</evidence>
<proteinExistence type="predicted"/>
<dbReference type="Gene3D" id="3.40.47.10">
    <property type="match status" value="1"/>
</dbReference>
<dbReference type="Proteomes" id="UP000077519">
    <property type="component" value="Unassembled WGS sequence"/>
</dbReference>
<reference evidence="3 4" key="1">
    <citation type="submission" date="2016-03" db="EMBL/GenBank/DDBJ databases">
        <title>Genome sequence of Rhodococcus kyotonensis KB10.</title>
        <authorList>
            <person name="Jeong H."/>
            <person name="Hong C.E."/>
            <person name="Jo S.H."/>
            <person name="Park J.M."/>
        </authorList>
    </citation>
    <scope>NUCLEOTIDE SEQUENCE [LARGE SCALE GENOMIC DNA]</scope>
    <source>
        <strain evidence="3 4">KB10</strain>
    </source>
</reference>
<dbReference type="Pfam" id="PF22691">
    <property type="entry name" value="Thiolase_C_1"/>
    <property type="match status" value="1"/>
</dbReference>
<dbReference type="CDD" id="cd00829">
    <property type="entry name" value="SCP-x_thiolase"/>
    <property type="match status" value="1"/>
</dbReference>
<dbReference type="AlphaFoldDB" id="A0A177YL16"/>
<dbReference type="GO" id="GO:0016747">
    <property type="term" value="F:acyltransferase activity, transferring groups other than amino-acyl groups"/>
    <property type="evidence" value="ECO:0007669"/>
    <property type="project" value="InterPro"/>
</dbReference>
<dbReference type="PANTHER" id="PTHR42870">
    <property type="entry name" value="ACETYL-COA C-ACETYLTRANSFERASE"/>
    <property type="match status" value="1"/>
</dbReference>
<dbReference type="Pfam" id="PF00108">
    <property type="entry name" value="Thiolase_N"/>
    <property type="match status" value="1"/>
</dbReference>
<dbReference type="PIRSF" id="PIRSF000429">
    <property type="entry name" value="Ac-CoA_Ac_transf"/>
    <property type="match status" value="1"/>
</dbReference>
<name>A0A177YL16_9NOCA</name>
<feature type="domain" description="Thiolase C-terminal" evidence="2">
    <location>
        <begin position="257"/>
        <end position="378"/>
    </location>
</feature>
<accession>A0A177YL16</accession>
<sequence length="393" mass="41261">MAQQAFVSGVGITEASSPRKQTRSFVELCTEAVHRTLEHAGAEASSIDAVVVGDIDGFEGTILGAKFQTRQVGLGSDVPVLVVNTGGTTGGNLMQVAARMVRAGTHDRVLCLGGPTFYGVQDLQAAINTNSPMIVEQPLGMGGFHMGAFAASAYQARHGTTLEDFASIAVTDHDKASRNPFAHLRYTVTVDDVVNGTLLSSPLTQPMVCPVSTSACAMLVTSKSAAEELRTEPALIKAMGTSGDPYLGGGKGDFAVMENLAILARRVYASADIRSPRDDFDVVEVFAPYAHMQPMQLEALGLCDAGTGIDLIRSSESLLGGSMPINLSGGPKCTNAGVAGELAPYVYIAWQIIGDAPEEIQVQGARRGLAHGTGGTFFQFENLAVFESTKESR</sequence>
<evidence type="ECO:0000259" key="1">
    <source>
        <dbReference type="Pfam" id="PF00108"/>
    </source>
</evidence>
<dbReference type="InterPro" id="IPR055140">
    <property type="entry name" value="Thiolase_C_2"/>
</dbReference>
<protein>
    <submittedName>
        <fullName evidence="3">Uncharacterized protein</fullName>
    </submittedName>
</protein>